<evidence type="ECO:0000313" key="4">
    <source>
        <dbReference type="Proteomes" id="UP000239181"/>
    </source>
</evidence>
<proteinExistence type="predicted"/>
<dbReference type="AlphaFoldDB" id="A0A2S9I8U0"/>
<keyword evidence="1" id="KW-0732">Signal</keyword>
<gene>
    <name evidence="3" type="ORF">CQW29_18050</name>
</gene>
<dbReference type="PANTHER" id="PTHR30535:SF34">
    <property type="entry name" value="MOLYBDATE-BINDING PROTEIN MOLA"/>
    <property type="match status" value="1"/>
</dbReference>
<dbReference type="EMBL" id="PDET01000013">
    <property type="protein sequence ID" value="PRD14191.1"/>
    <property type="molecule type" value="Genomic_DNA"/>
</dbReference>
<evidence type="ECO:0000313" key="3">
    <source>
        <dbReference type="EMBL" id="PRD14191.1"/>
    </source>
</evidence>
<reference evidence="3 4" key="1">
    <citation type="submission" date="2017-10" db="EMBL/GenBank/DDBJ databases">
        <title>Draft genome of two endophytic bacteria isolated from 'guarana' Paullinia cupana (Mart.) Ducke.</title>
        <authorList>
            <person name="Siqueira K.A."/>
            <person name="Liotti R.G."/>
            <person name="Mendes T.A."/>
            <person name="Soares M.A."/>
        </authorList>
    </citation>
    <scope>NUCLEOTIDE SEQUENCE [LARGE SCALE GENOMIC DNA]</scope>
    <source>
        <strain evidence="3 4">342</strain>
    </source>
</reference>
<keyword evidence="4" id="KW-1185">Reference proteome</keyword>
<feature type="domain" description="Fe/B12 periplasmic-binding" evidence="2">
    <location>
        <begin position="35"/>
        <end position="300"/>
    </location>
</feature>
<dbReference type="InterPro" id="IPR002491">
    <property type="entry name" value="ABC_transptr_periplasmic_BD"/>
</dbReference>
<protein>
    <submittedName>
        <fullName evidence="3">ABC transporter substrate-binding protein</fullName>
    </submittedName>
</protein>
<dbReference type="SUPFAM" id="SSF53807">
    <property type="entry name" value="Helical backbone' metal receptor"/>
    <property type="match status" value="1"/>
</dbReference>
<dbReference type="Proteomes" id="UP000239181">
    <property type="component" value="Unassembled WGS sequence"/>
</dbReference>
<accession>A0A2S9I8U0</accession>
<sequence>MMISRLQRRALRLLAIMLLPAAVAAAEPAGHTTIRVATPWPAQTATIAMLGYSQNLVGTSVVAKRIPLLLQSYPGLAKVPIISANNGHEIGAEQIIALDAQLLIVPESMRLAQPEALTAAGINTLMLKSNSMAALRERVTRTAQALGPDAVAVDVRYQTYFDRNVALIRERLKDVPPSERVSLYHSMGSPLTSSGRPSLNQDWMDLAGARNVAEPWFGQRKNSNGEVSLEQVVAANPQVIVAMNHRDAEEIMHSPAWQGVAAVQQHRVYTNPQGMFWWCRETSEAALQILWLAKTLYPARFTDVDMNKEVSDFYNDFFGISLTPDQVTAILNPV</sequence>
<evidence type="ECO:0000256" key="1">
    <source>
        <dbReference type="SAM" id="SignalP"/>
    </source>
</evidence>
<dbReference type="CDD" id="cd01142">
    <property type="entry name" value="TroA_e"/>
    <property type="match status" value="1"/>
</dbReference>
<feature type="chain" id="PRO_5015579422" evidence="1">
    <location>
        <begin position="26"/>
        <end position="334"/>
    </location>
</feature>
<dbReference type="PANTHER" id="PTHR30535">
    <property type="entry name" value="VITAMIN B12-BINDING PROTEIN"/>
    <property type="match status" value="1"/>
</dbReference>
<name>A0A2S9I8U0_9GAMM</name>
<evidence type="ECO:0000259" key="2">
    <source>
        <dbReference type="PROSITE" id="PS50983"/>
    </source>
</evidence>
<feature type="signal peptide" evidence="1">
    <location>
        <begin position="1"/>
        <end position="25"/>
    </location>
</feature>
<organism evidence="3 4">
    <name type="scientific">Pantoea coffeiphila</name>
    <dbReference type="NCBI Taxonomy" id="1465635"/>
    <lineage>
        <taxon>Bacteria</taxon>
        <taxon>Pseudomonadati</taxon>
        <taxon>Pseudomonadota</taxon>
        <taxon>Gammaproteobacteria</taxon>
        <taxon>Enterobacterales</taxon>
        <taxon>Erwiniaceae</taxon>
        <taxon>Pantoea</taxon>
    </lineage>
</organism>
<dbReference type="Pfam" id="PF01497">
    <property type="entry name" value="Peripla_BP_2"/>
    <property type="match status" value="1"/>
</dbReference>
<dbReference type="InterPro" id="IPR050902">
    <property type="entry name" value="ABC_Transporter_SBP"/>
</dbReference>
<comment type="caution">
    <text evidence="3">The sequence shown here is derived from an EMBL/GenBank/DDBJ whole genome shotgun (WGS) entry which is preliminary data.</text>
</comment>
<dbReference type="OrthoDB" id="9775594at2"/>
<dbReference type="Gene3D" id="3.40.50.1980">
    <property type="entry name" value="Nitrogenase molybdenum iron protein domain"/>
    <property type="match status" value="2"/>
</dbReference>
<dbReference type="PROSITE" id="PS50983">
    <property type="entry name" value="FE_B12_PBP"/>
    <property type="match status" value="1"/>
</dbReference>
<dbReference type="Gene3D" id="1.20.58.2180">
    <property type="match status" value="1"/>
</dbReference>